<evidence type="ECO:0000313" key="2">
    <source>
        <dbReference type="EMBL" id="GAG17386.1"/>
    </source>
</evidence>
<sequence length="209" mass="21948">GDTGVGDQGDTGAGTQGDTGTDGDTGAATDGDTGIQGDTGAGGGGGAWQKTFDLADLQALETNFAPLEKVSGTNIEKLIRAFDDTTEEYANGKFKVPGDVDTGGTVTFRAYVMAKAAVASKNVALTFGHTARNDSEDFDVAYTDEAIDDQAIDATQDDLTEITWTETVSNLAWAADDMVYFRISRPPATTTNLAGDMYWETFSVEIPRA</sequence>
<proteinExistence type="predicted"/>
<feature type="non-terminal residue" evidence="2">
    <location>
        <position position="1"/>
    </location>
</feature>
<dbReference type="EMBL" id="BARS01034007">
    <property type="protein sequence ID" value="GAG17386.1"/>
    <property type="molecule type" value="Genomic_DNA"/>
</dbReference>
<reference evidence="2" key="1">
    <citation type="journal article" date="2014" name="Front. Microbiol.">
        <title>High frequency of phylogenetically diverse reductive dehalogenase-homologous genes in deep subseafloor sedimentary metagenomes.</title>
        <authorList>
            <person name="Kawai M."/>
            <person name="Futagami T."/>
            <person name="Toyoda A."/>
            <person name="Takaki Y."/>
            <person name="Nishi S."/>
            <person name="Hori S."/>
            <person name="Arai W."/>
            <person name="Tsubouchi T."/>
            <person name="Morono Y."/>
            <person name="Uchiyama I."/>
            <person name="Ito T."/>
            <person name="Fujiyama A."/>
            <person name="Inagaki F."/>
            <person name="Takami H."/>
        </authorList>
    </citation>
    <scope>NUCLEOTIDE SEQUENCE</scope>
    <source>
        <strain evidence="2">Expedition CK06-06</strain>
    </source>
</reference>
<dbReference type="AlphaFoldDB" id="X0WXA5"/>
<feature type="compositionally biased region" description="Low complexity" evidence="1">
    <location>
        <begin position="18"/>
        <end position="36"/>
    </location>
</feature>
<protein>
    <submittedName>
        <fullName evidence="2">Uncharacterized protein</fullName>
    </submittedName>
</protein>
<accession>X0WXA5</accession>
<comment type="caution">
    <text evidence="2">The sequence shown here is derived from an EMBL/GenBank/DDBJ whole genome shotgun (WGS) entry which is preliminary data.</text>
</comment>
<organism evidence="2">
    <name type="scientific">marine sediment metagenome</name>
    <dbReference type="NCBI Taxonomy" id="412755"/>
    <lineage>
        <taxon>unclassified sequences</taxon>
        <taxon>metagenomes</taxon>
        <taxon>ecological metagenomes</taxon>
    </lineage>
</organism>
<name>X0WXA5_9ZZZZ</name>
<feature type="compositionally biased region" description="Gly residues" evidence="1">
    <location>
        <begin position="1"/>
        <end position="17"/>
    </location>
</feature>
<evidence type="ECO:0000256" key="1">
    <source>
        <dbReference type="SAM" id="MobiDB-lite"/>
    </source>
</evidence>
<feature type="region of interest" description="Disordered" evidence="1">
    <location>
        <begin position="1"/>
        <end position="43"/>
    </location>
</feature>
<gene>
    <name evidence="2" type="ORF">S01H1_52598</name>
</gene>